<dbReference type="FunFam" id="3.40.50.970:FF:000007">
    <property type="entry name" value="Acetolactate synthase"/>
    <property type="match status" value="1"/>
</dbReference>
<evidence type="ECO:0000256" key="6">
    <source>
        <dbReference type="ARBA" id="ARBA00022679"/>
    </source>
</evidence>
<evidence type="ECO:0000256" key="9">
    <source>
        <dbReference type="ARBA" id="ARBA00023052"/>
    </source>
</evidence>
<evidence type="ECO:0000256" key="5">
    <source>
        <dbReference type="ARBA" id="ARBA00022605"/>
    </source>
</evidence>
<evidence type="ECO:0000313" key="16">
    <source>
        <dbReference type="EMBL" id="PSR22802.1"/>
    </source>
</evidence>
<evidence type="ECO:0000259" key="14">
    <source>
        <dbReference type="Pfam" id="PF02775"/>
    </source>
</evidence>
<keyword evidence="6 12" id="KW-0808">Transferase</keyword>
<proteinExistence type="inferred from homology"/>
<accession>A0A2T2WKP3</accession>
<evidence type="ECO:0000256" key="7">
    <source>
        <dbReference type="ARBA" id="ARBA00022723"/>
    </source>
</evidence>
<comment type="cofactor">
    <cofactor evidence="12">
        <name>thiamine diphosphate</name>
        <dbReference type="ChEBI" id="CHEBI:58937"/>
    </cofactor>
    <text evidence="12">Binds 1 thiamine pyrophosphate per subunit.</text>
</comment>
<dbReference type="Gene3D" id="3.40.50.1220">
    <property type="entry name" value="TPP-binding domain"/>
    <property type="match status" value="1"/>
</dbReference>
<dbReference type="SUPFAM" id="SSF52467">
    <property type="entry name" value="DHS-like NAD/FAD-binding domain"/>
    <property type="match status" value="1"/>
</dbReference>
<comment type="pathway">
    <text evidence="1 12">Amino-acid biosynthesis; L-isoleucine biosynthesis; L-isoleucine from 2-oxobutanoate: step 1/4.</text>
</comment>
<dbReference type="InterPro" id="IPR011766">
    <property type="entry name" value="TPP_enzyme_TPP-bd"/>
</dbReference>
<evidence type="ECO:0000259" key="13">
    <source>
        <dbReference type="Pfam" id="PF00205"/>
    </source>
</evidence>
<dbReference type="InterPro" id="IPR029035">
    <property type="entry name" value="DHS-like_NAD/FAD-binding_dom"/>
</dbReference>
<dbReference type="InterPro" id="IPR012001">
    <property type="entry name" value="Thiamin_PyroP_enz_TPP-bd_dom"/>
</dbReference>
<evidence type="ECO:0000256" key="2">
    <source>
        <dbReference type="ARBA" id="ARBA00005025"/>
    </source>
</evidence>
<evidence type="ECO:0000256" key="4">
    <source>
        <dbReference type="ARBA" id="ARBA00013145"/>
    </source>
</evidence>
<evidence type="ECO:0000256" key="12">
    <source>
        <dbReference type="RuleBase" id="RU003591"/>
    </source>
</evidence>
<organism evidence="16 17">
    <name type="scientific">Sulfobacillus acidophilus</name>
    <dbReference type="NCBI Taxonomy" id="53633"/>
    <lineage>
        <taxon>Bacteria</taxon>
        <taxon>Bacillati</taxon>
        <taxon>Bacillota</taxon>
        <taxon>Clostridia</taxon>
        <taxon>Eubacteriales</taxon>
        <taxon>Clostridiales Family XVII. Incertae Sedis</taxon>
        <taxon>Sulfobacillus</taxon>
    </lineage>
</organism>
<name>A0A2T2WKP3_9FIRM</name>
<dbReference type="GO" id="GO:0005948">
    <property type="term" value="C:acetolactate synthase complex"/>
    <property type="evidence" value="ECO:0007669"/>
    <property type="project" value="TreeGrafter"/>
</dbReference>
<evidence type="ECO:0000313" key="17">
    <source>
        <dbReference type="Proteomes" id="UP000241848"/>
    </source>
</evidence>
<dbReference type="SUPFAM" id="SSF52518">
    <property type="entry name" value="Thiamin diphosphate-binding fold (THDP-binding)"/>
    <property type="match status" value="2"/>
</dbReference>
<dbReference type="Pfam" id="PF00205">
    <property type="entry name" value="TPP_enzyme_M"/>
    <property type="match status" value="1"/>
</dbReference>
<dbReference type="FunFam" id="3.40.50.1220:FF:000008">
    <property type="entry name" value="Acetolactate synthase"/>
    <property type="match status" value="1"/>
</dbReference>
<evidence type="ECO:0000259" key="15">
    <source>
        <dbReference type="Pfam" id="PF02776"/>
    </source>
</evidence>
<dbReference type="GO" id="GO:0009099">
    <property type="term" value="P:L-valine biosynthetic process"/>
    <property type="evidence" value="ECO:0007669"/>
    <property type="project" value="UniProtKB-UniPathway"/>
</dbReference>
<dbReference type="Proteomes" id="UP000241848">
    <property type="component" value="Unassembled WGS sequence"/>
</dbReference>
<comment type="catalytic activity">
    <reaction evidence="11 12">
        <text>2 pyruvate + H(+) = (2S)-2-acetolactate + CO2</text>
        <dbReference type="Rhea" id="RHEA:25249"/>
        <dbReference type="ChEBI" id="CHEBI:15361"/>
        <dbReference type="ChEBI" id="CHEBI:15378"/>
        <dbReference type="ChEBI" id="CHEBI:16526"/>
        <dbReference type="ChEBI" id="CHEBI:58476"/>
        <dbReference type="EC" id="2.2.1.6"/>
    </reaction>
</comment>
<comment type="caution">
    <text evidence="16">The sequence shown here is derived from an EMBL/GenBank/DDBJ whole genome shotgun (WGS) entry which is preliminary data.</text>
</comment>
<dbReference type="UniPathway" id="UPA00047">
    <property type="reaction ID" value="UER00055"/>
</dbReference>
<feature type="domain" description="Thiamine pyrophosphate enzyme central" evidence="13">
    <location>
        <begin position="199"/>
        <end position="325"/>
    </location>
</feature>
<dbReference type="EMBL" id="PXYV01000012">
    <property type="protein sequence ID" value="PSR22802.1"/>
    <property type="molecule type" value="Genomic_DNA"/>
</dbReference>
<dbReference type="GO" id="GO:0000287">
    <property type="term" value="F:magnesium ion binding"/>
    <property type="evidence" value="ECO:0007669"/>
    <property type="project" value="UniProtKB-UniRule"/>
</dbReference>
<comment type="cofactor">
    <cofactor evidence="12">
        <name>Mg(2+)</name>
        <dbReference type="ChEBI" id="CHEBI:18420"/>
    </cofactor>
    <text evidence="12">Binds 1 Mg(2+) ion per subunit.</text>
</comment>
<keyword evidence="8 12" id="KW-0460">Magnesium</keyword>
<dbReference type="PANTHER" id="PTHR18968:SF13">
    <property type="entry name" value="ACETOLACTATE SYNTHASE CATALYTIC SUBUNIT, MITOCHONDRIAL"/>
    <property type="match status" value="1"/>
</dbReference>
<dbReference type="InterPro" id="IPR029061">
    <property type="entry name" value="THDP-binding"/>
</dbReference>
<dbReference type="GO" id="GO:0009097">
    <property type="term" value="P:isoleucine biosynthetic process"/>
    <property type="evidence" value="ECO:0007669"/>
    <property type="project" value="UniProtKB-UniPathway"/>
</dbReference>
<dbReference type="InterPro" id="IPR012000">
    <property type="entry name" value="Thiamin_PyroP_enz_cen_dom"/>
</dbReference>
<dbReference type="UniPathway" id="UPA00049">
    <property type="reaction ID" value="UER00059"/>
</dbReference>
<dbReference type="InterPro" id="IPR039368">
    <property type="entry name" value="AHAS_TPP"/>
</dbReference>
<sequence>MTGAERVWRELKQLGMDTVFGVPGGAVLPLVDALSTYQDVPFVVTRHESAAIHAADGYARASGKPGVALVTSGPGGTNSLTGLMTAMTDSTPLVVLVGQVPTTLIGTDAFQEADLFTMAMSVVKHSWKVERADDVGTVIREAYALATTGRPGPVLVEFPKDVQLALEQNGAPVSDAARVTASTRFELSPTMRARLRAYFGRARRPLLYVGGGVVSSGTEHWIRLWSERYDAPVTTTLLGLGAFPADHPHALGMLGMHGTYAANHAIQEADLILALGVRFDDRVTGRVDRFAPKARIIHVEIDQAEHNKLVRPDVTIPGDLRSVLPVLDSFIPQAYHNEWMSTIRMWQKEHPLRIPSAPVGHLSSPEVLVELSAALHDEDVVVTDVGQHQMWAALFVKRNRPRRFLTSGGAGTMGYGLPAAIGAQMAVRDDKVVLIAGDGSFQMNLQELATVSQYRIPIVIMVMNNGGHGMVRQWQDLFHGKRRHGVALTNPDFVELARVFGIRGMTVESPDQLREALAHLHEIEGPLLLEVKVDPNEMVFPMVPAGQSLSEMIEE</sequence>
<dbReference type="Gene3D" id="3.40.50.970">
    <property type="match status" value="2"/>
</dbReference>
<feature type="domain" description="Thiamine pyrophosphate enzyme N-terminal TPP-binding" evidence="15">
    <location>
        <begin position="1"/>
        <end position="116"/>
    </location>
</feature>
<evidence type="ECO:0000256" key="10">
    <source>
        <dbReference type="ARBA" id="ARBA00023304"/>
    </source>
</evidence>
<dbReference type="AlphaFoldDB" id="A0A2T2WKP3"/>
<evidence type="ECO:0000256" key="11">
    <source>
        <dbReference type="ARBA" id="ARBA00048670"/>
    </source>
</evidence>
<keyword evidence="7 12" id="KW-0479">Metal-binding</keyword>
<reference evidence="16 17" key="1">
    <citation type="journal article" date="2014" name="BMC Genomics">
        <title>Comparison of environmental and isolate Sulfobacillus genomes reveals diverse carbon, sulfur, nitrogen, and hydrogen metabolisms.</title>
        <authorList>
            <person name="Justice N.B."/>
            <person name="Norman A."/>
            <person name="Brown C.T."/>
            <person name="Singh A."/>
            <person name="Thomas B.C."/>
            <person name="Banfield J.F."/>
        </authorList>
    </citation>
    <scope>NUCLEOTIDE SEQUENCE [LARGE SCALE GENOMIC DNA]</scope>
    <source>
        <strain evidence="16">AMDSBA3</strain>
    </source>
</reference>
<evidence type="ECO:0000256" key="1">
    <source>
        <dbReference type="ARBA" id="ARBA00004974"/>
    </source>
</evidence>
<dbReference type="GO" id="GO:0050660">
    <property type="term" value="F:flavin adenine dinucleotide binding"/>
    <property type="evidence" value="ECO:0007669"/>
    <property type="project" value="InterPro"/>
</dbReference>
<evidence type="ECO:0000256" key="8">
    <source>
        <dbReference type="ARBA" id="ARBA00022842"/>
    </source>
</evidence>
<evidence type="ECO:0000256" key="3">
    <source>
        <dbReference type="ARBA" id="ARBA00007812"/>
    </source>
</evidence>
<gene>
    <name evidence="16" type="primary">ilvB</name>
    <name evidence="16" type="ORF">C7B45_05605</name>
</gene>
<keyword evidence="5 12" id="KW-0028">Amino-acid biosynthesis</keyword>
<dbReference type="Pfam" id="PF02776">
    <property type="entry name" value="TPP_enzyme_N"/>
    <property type="match status" value="1"/>
</dbReference>
<protein>
    <recommendedName>
        <fullName evidence="4 12">Acetolactate synthase</fullName>
        <ecNumber evidence="4 12">2.2.1.6</ecNumber>
    </recommendedName>
</protein>
<comment type="similarity">
    <text evidence="3 12">Belongs to the TPP enzyme family.</text>
</comment>
<dbReference type="InterPro" id="IPR012846">
    <property type="entry name" value="Acetolactate_synth_lsu"/>
</dbReference>
<dbReference type="CDD" id="cd07035">
    <property type="entry name" value="TPP_PYR_POX_like"/>
    <property type="match status" value="1"/>
</dbReference>
<dbReference type="EC" id="2.2.1.6" evidence="4 12"/>
<dbReference type="GO" id="GO:0003984">
    <property type="term" value="F:acetolactate synthase activity"/>
    <property type="evidence" value="ECO:0007669"/>
    <property type="project" value="UniProtKB-EC"/>
</dbReference>
<comment type="pathway">
    <text evidence="2 12">Amino-acid biosynthesis; L-valine biosynthesis; L-valine from pyruvate: step 1/4.</text>
</comment>
<keyword evidence="10 12" id="KW-0100">Branched-chain amino acid biosynthesis</keyword>
<dbReference type="PANTHER" id="PTHR18968">
    <property type="entry name" value="THIAMINE PYROPHOSPHATE ENZYMES"/>
    <property type="match status" value="1"/>
</dbReference>
<feature type="domain" description="Thiamine pyrophosphate enzyme TPP-binding" evidence="14">
    <location>
        <begin position="384"/>
        <end position="531"/>
    </location>
</feature>
<dbReference type="Pfam" id="PF02775">
    <property type="entry name" value="TPP_enzyme_C"/>
    <property type="match status" value="1"/>
</dbReference>
<dbReference type="GO" id="GO:0030976">
    <property type="term" value="F:thiamine pyrophosphate binding"/>
    <property type="evidence" value="ECO:0007669"/>
    <property type="project" value="UniProtKB-UniRule"/>
</dbReference>
<dbReference type="NCBIfam" id="TIGR00118">
    <property type="entry name" value="acolac_lg"/>
    <property type="match status" value="1"/>
</dbReference>
<dbReference type="CDD" id="cd02015">
    <property type="entry name" value="TPP_AHAS"/>
    <property type="match status" value="1"/>
</dbReference>
<keyword evidence="9 12" id="KW-0786">Thiamine pyrophosphate</keyword>
<dbReference type="InterPro" id="IPR045229">
    <property type="entry name" value="TPP_enz"/>
</dbReference>